<evidence type="ECO:0000259" key="4">
    <source>
        <dbReference type="Pfam" id="PF00155"/>
    </source>
</evidence>
<sequence>MKLRRAPLEDWMRDFYFDTTIDLGSSGVQCWTLAELRALLAIGHDDLDAIALDDSPSYGSEALRRALAQRFADGDPARVMATHGSTEAIFLAMNALLEPGDEVVVIDPGYHSLWSIAESIGCRLRRWRLRPEDGFTPDLDALRARITPRTRMVVVNLPNNPTGASLPAGLFDAFLGLVADSGAYLVWDGAFTELTHTGPPLPEPSLRYERCLSLGTMSKAYGLPGTRVGWCLGAPDLLARFLPLRDALTICLSPLTEFLAERAVVHADRILGIRRAQARRNLDTLTAWADANATLVSLTPPDGGVTAFPSFHGVTDTEDLCRELGRDHDVLLVPGSGFGHPDRVRLGFGGDEKDFATGLHRLQTVLEQRAAARRPEGAHR</sequence>
<dbReference type="PANTHER" id="PTHR43510:SF1">
    <property type="entry name" value="AMINOTRANSFERASE FUNCTION, HYPOTHETICAL (EUROFUNG)"/>
    <property type="match status" value="1"/>
</dbReference>
<dbReference type="SUPFAM" id="SSF53383">
    <property type="entry name" value="PLP-dependent transferases"/>
    <property type="match status" value="1"/>
</dbReference>
<name>A0A514K1D3_9ACTN</name>
<accession>A0A514K1D3</accession>
<dbReference type="Pfam" id="PF00155">
    <property type="entry name" value="Aminotran_1_2"/>
    <property type="match status" value="1"/>
</dbReference>
<proteinExistence type="inferred from homology"/>
<dbReference type="AlphaFoldDB" id="A0A514K1D3"/>
<evidence type="ECO:0000256" key="3">
    <source>
        <dbReference type="RuleBase" id="RU003693"/>
    </source>
</evidence>
<reference evidence="5 6" key="1">
    <citation type="submission" date="2017-07" db="EMBL/GenBank/DDBJ databases">
        <title>The Complete Genome of Streptomyces asterosporus-ZSY.</title>
        <authorList>
            <person name="Zhang S."/>
        </authorList>
    </citation>
    <scope>NUCLEOTIDE SEQUENCE [LARGE SCALE GENOMIC DNA]</scope>
    <source>
        <strain evidence="5 6">DSM 41452</strain>
    </source>
</reference>
<keyword evidence="6" id="KW-1185">Reference proteome</keyword>
<feature type="domain" description="Aminotransferase class I/classII large" evidence="4">
    <location>
        <begin position="56"/>
        <end position="362"/>
    </location>
</feature>
<dbReference type="NCBIfam" id="TIGR03947">
    <property type="entry name" value="viomycin_VioD"/>
    <property type="match status" value="1"/>
</dbReference>
<gene>
    <name evidence="5" type="primary">vioD</name>
    <name evidence="5" type="ORF">CD934_30620</name>
</gene>
<dbReference type="GO" id="GO:0030170">
    <property type="term" value="F:pyridoxal phosphate binding"/>
    <property type="evidence" value="ECO:0007669"/>
    <property type="project" value="InterPro"/>
</dbReference>
<dbReference type="InterPro" id="IPR015424">
    <property type="entry name" value="PyrdxlP-dep_Trfase"/>
</dbReference>
<dbReference type="InterPro" id="IPR001917">
    <property type="entry name" value="Aminotrans_II_pyridoxalP_BS"/>
</dbReference>
<dbReference type="Proteomes" id="UP000316215">
    <property type="component" value="Chromosome"/>
</dbReference>
<dbReference type="EMBL" id="CP022310">
    <property type="protein sequence ID" value="QDI72568.1"/>
    <property type="molecule type" value="Genomic_DNA"/>
</dbReference>
<comment type="similarity">
    <text evidence="3">Belongs to the class-II pyridoxal-phosphate-dependent aminotransferase family.</text>
</comment>
<evidence type="ECO:0000256" key="1">
    <source>
        <dbReference type="ARBA" id="ARBA00001933"/>
    </source>
</evidence>
<dbReference type="InterPro" id="IPR015422">
    <property type="entry name" value="PyrdxlP-dep_Trfase_small"/>
</dbReference>
<dbReference type="InterPro" id="IPR004839">
    <property type="entry name" value="Aminotransferase_I/II_large"/>
</dbReference>
<dbReference type="GO" id="GO:0016740">
    <property type="term" value="F:transferase activity"/>
    <property type="evidence" value="ECO:0007669"/>
    <property type="project" value="InterPro"/>
</dbReference>
<organism evidence="5 6">
    <name type="scientific">Streptomyces calvus</name>
    <dbReference type="NCBI Taxonomy" id="67282"/>
    <lineage>
        <taxon>Bacteria</taxon>
        <taxon>Bacillati</taxon>
        <taxon>Actinomycetota</taxon>
        <taxon>Actinomycetes</taxon>
        <taxon>Kitasatosporales</taxon>
        <taxon>Streptomycetaceae</taxon>
        <taxon>Streptomyces</taxon>
    </lineage>
</organism>
<dbReference type="PANTHER" id="PTHR43510">
    <property type="entry name" value="AMINOTRANSFERASE FUNCTION, HYPOTHETICAL (EUROFUNG)"/>
    <property type="match status" value="1"/>
</dbReference>
<dbReference type="Gene3D" id="3.40.640.10">
    <property type="entry name" value="Type I PLP-dependent aspartate aminotransferase-like (Major domain)"/>
    <property type="match status" value="1"/>
</dbReference>
<keyword evidence="2 3" id="KW-0663">Pyridoxal phosphate</keyword>
<evidence type="ECO:0000313" key="5">
    <source>
        <dbReference type="EMBL" id="QDI72568.1"/>
    </source>
</evidence>
<dbReference type="InterPro" id="IPR015421">
    <property type="entry name" value="PyrdxlP-dep_Trfase_major"/>
</dbReference>
<evidence type="ECO:0000313" key="6">
    <source>
        <dbReference type="Proteomes" id="UP000316215"/>
    </source>
</evidence>
<accession>A0A7W3QYG0</accession>
<dbReference type="PROSITE" id="PS00599">
    <property type="entry name" value="AA_TRANSFER_CLASS_2"/>
    <property type="match status" value="1"/>
</dbReference>
<dbReference type="CDD" id="cd00609">
    <property type="entry name" value="AAT_like"/>
    <property type="match status" value="1"/>
</dbReference>
<dbReference type="InterPro" id="IPR023965">
    <property type="entry name" value="Capreomycidine_synthase"/>
</dbReference>
<evidence type="ECO:0000256" key="2">
    <source>
        <dbReference type="ARBA" id="ARBA00022898"/>
    </source>
</evidence>
<dbReference type="RefSeq" id="WP_142233709.1">
    <property type="nucleotide sequence ID" value="NZ_CP022310.1"/>
</dbReference>
<dbReference type="Gene3D" id="3.90.1150.10">
    <property type="entry name" value="Aspartate Aminotransferase, domain 1"/>
    <property type="match status" value="1"/>
</dbReference>
<comment type="cofactor">
    <cofactor evidence="1 3">
        <name>pyridoxal 5'-phosphate</name>
        <dbReference type="ChEBI" id="CHEBI:597326"/>
    </cofactor>
</comment>
<protein>
    <submittedName>
        <fullName evidence="5">Capreomycidine synthase</fullName>
    </submittedName>
</protein>
<dbReference type="KEGG" id="sast:CD934_30620"/>